<dbReference type="PANTHER" id="PTHR46211:SF1">
    <property type="entry name" value="GLYCEROPHOSPHODIESTER PHOSPHODIESTERASE, CYTOPLASMIC"/>
    <property type="match status" value="1"/>
</dbReference>
<dbReference type="InterPro" id="IPR017946">
    <property type="entry name" value="PLC-like_Pdiesterase_TIM-brl"/>
</dbReference>
<name>A0ABX6TD77_9SPHN</name>
<evidence type="ECO:0000313" key="3">
    <source>
        <dbReference type="Proteomes" id="UP000516105"/>
    </source>
</evidence>
<keyword evidence="3" id="KW-1185">Reference proteome</keyword>
<accession>A0ABX6TD77</accession>
<dbReference type="Pfam" id="PF03009">
    <property type="entry name" value="GDPD"/>
    <property type="match status" value="1"/>
</dbReference>
<organism evidence="2 3">
    <name type="scientific">Sphingomonas sediminicola</name>
    <dbReference type="NCBI Taxonomy" id="386874"/>
    <lineage>
        <taxon>Bacteria</taxon>
        <taxon>Pseudomonadati</taxon>
        <taxon>Pseudomonadota</taxon>
        <taxon>Alphaproteobacteria</taxon>
        <taxon>Sphingomonadales</taxon>
        <taxon>Sphingomonadaceae</taxon>
        <taxon>Sphingomonas</taxon>
    </lineage>
</organism>
<proteinExistence type="predicted"/>
<dbReference type="SUPFAM" id="SSF51695">
    <property type="entry name" value="PLC-like phosphodiesterases"/>
    <property type="match status" value="1"/>
</dbReference>
<evidence type="ECO:0000313" key="2">
    <source>
        <dbReference type="EMBL" id="QNP45588.1"/>
    </source>
</evidence>
<evidence type="ECO:0000259" key="1">
    <source>
        <dbReference type="PROSITE" id="PS51704"/>
    </source>
</evidence>
<dbReference type="EMBL" id="CP060782">
    <property type="protein sequence ID" value="QNP45588.1"/>
    <property type="molecule type" value="Genomic_DNA"/>
</dbReference>
<dbReference type="PROSITE" id="PS51704">
    <property type="entry name" value="GP_PDE"/>
    <property type="match status" value="1"/>
</dbReference>
<dbReference type="RefSeq" id="WP_187708543.1">
    <property type="nucleotide sequence ID" value="NZ_CP178916.1"/>
</dbReference>
<protein>
    <recommendedName>
        <fullName evidence="1">GP-PDE domain-containing protein</fullName>
    </recommendedName>
</protein>
<sequence>MRSSRSKPDPLEPGPKGFAHRGLHYGSGFPENSLIASAAALELGAGIECDLRLTADDQILVFHDADAWRMCGSPLRIGQSTHEELKKLKVGEGPLPTLESLLALVKGDAPLLLEVKVDSDIWRWVPALRRALAGYAGPFGVMSFDARLARLLKTNMPDVRRGLVVRDDLSPLQRSLAIWLADPDFLAVDRTSLGKSWIARERERMPVYSWTIRSPEQRAQAQVHADALIWEADGRP</sequence>
<feature type="domain" description="GP-PDE" evidence="1">
    <location>
        <begin position="15"/>
        <end position="236"/>
    </location>
</feature>
<gene>
    <name evidence="2" type="ORF">H9L14_13735</name>
</gene>
<dbReference type="Proteomes" id="UP000516105">
    <property type="component" value="Chromosome"/>
</dbReference>
<reference evidence="2 3" key="1">
    <citation type="submission" date="2020-08" db="EMBL/GenBank/DDBJ databases">
        <title>Genome sequence of Sphingomonas sediminicola KACC 15039T.</title>
        <authorList>
            <person name="Hyun D.-W."/>
            <person name="Bae J.-W."/>
        </authorList>
    </citation>
    <scope>NUCLEOTIDE SEQUENCE [LARGE SCALE GENOMIC DNA]</scope>
    <source>
        <strain evidence="2 3">KACC 15039</strain>
    </source>
</reference>
<dbReference type="Gene3D" id="3.20.20.190">
    <property type="entry name" value="Phosphatidylinositol (PI) phosphodiesterase"/>
    <property type="match status" value="1"/>
</dbReference>
<dbReference type="PANTHER" id="PTHR46211">
    <property type="entry name" value="GLYCEROPHOSPHORYL DIESTER PHOSPHODIESTERASE"/>
    <property type="match status" value="1"/>
</dbReference>
<dbReference type="InterPro" id="IPR030395">
    <property type="entry name" value="GP_PDE_dom"/>
</dbReference>